<dbReference type="VEuPathDB" id="VectorBase:HLOH_059431"/>
<dbReference type="OrthoDB" id="8300503at2759"/>
<feature type="compositionally biased region" description="Polar residues" evidence="1">
    <location>
        <begin position="61"/>
        <end position="72"/>
    </location>
</feature>
<keyword evidence="3" id="KW-1185">Reference proteome</keyword>
<organism evidence="2 3">
    <name type="scientific">Haemaphysalis longicornis</name>
    <name type="common">Bush tick</name>
    <dbReference type="NCBI Taxonomy" id="44386"/>
    <lineage>
        <taxon>Eukaryota</taxon>
        <taxon>Metazoa</taxon>
        <taxon>Ecdysozoa</taxon>
        <taxon>Arthropoda</taxon>
        <taxon>Chelicerata</taxon>
        <taxon>Arachnida</taxon>
        <taxon>Acari</taxon>
        <taxon>Parasitiformes</taxon>
        <taxon>Ixodida</taxon>
        <taxon>Ixodoidea</taxon>
        <taxon>Ixodidae</taxon>
        <taxon>Haemaphysalinae</taxon>
        <taxon>Haemaphysalis</taxon>
    </lineage>
</organism>
<evidence type="ECO:0000256" key="1">
    <source>
        <dbReference type="SAM" id="MobiDB-lite"/>
    </source>
</evidence>
<protein>
    <submittedName>
        <fullName evidence="2">Uncharacterized protein</fullName>
    </submittedName>
</protein>
<evidence type="ECO:0000313" key="3">
    <source>
        <dbReference type="Proteomes" id="UP000821853"/>
    </source>
</evidence>
<dbReference type="EMBL" id="JABSTR010000001">
    <property type="protein sequence ID" value="KAH9363089.1"/>
    <property type="molecule type" value="Genomic_DNA"/>
</dbReference>
<sequence>MSDPLLAGSYSQEAAGVHLHLSALQMVLPPVIVVRLLQHRLLGSSSQAVRRGAPSRASIASAENRSRAGSSADTEESLRERRHIALTVNCAAWPRAPSVEERRESIRHTPADKQVTVVAPDSGPEPSPASSPAGRRAFKFSSLKKRASKTPAACQDQPSRTTSEADIAAFQKELQNLPNFESLAGSSDAFPDGISCGADGAGYARPRSCSVPRVTFEAASLQLPHAHGPLIRSATTEGAYTVALSGGGARAACEAVAHGPVCELPAVHLNILKLLHEWTCICPGDLRIREFRDFVNRLACMGDLYKEWAEELRRNADLKELEKDDVKLDDLEAIHDEYSTNEADAKVASPVPFESLHGCLYACSVGCNLGEKVAMPDGKCATPGALCQPIRIGWK</sequence>
<comment type="caution">
    <text evidence="2">The sequence shown here is derived from an EMBL/GenBank/DDBJ whole genome shotgun (WGS) entry which is preliminary data.</text>
</comment>
<feature type="compositionally biased region" description="Basic and acidic residues" evidence="1">
    <location>
        <begin position="98"/>
        <end position="111"/>
    </location>
</feature>
<feature type="region of interest" description="Disordered" evidence="1">
    <location>
        <begin position="45"/>
        <end position="78"/>
    </location>
</feature>
<dbReference type="AlphaFoldDB" id="A0A9J6FKY0"/>
<accession>A0A9J6FKY0</accession>
<name>A0A9J6FKY0_HAELO</name>
<reference evidence="2 3" key="1">
    <citation type="journal article" date="2020" name="Cell">
        <title>Large-Scale Comparative Analyses of Tick Genomes Elucidate Their Genetic Diversity and Vector Capacities.</title>
        <authorList>
            <consortium name="Tick Genome and Microbiome Consortium (TIGMIC)"/>
            <person name="Jia N."/>
            <person name="Wang J."/>
            <person name="Shi W."/>
            <person name="Du L."/>
            <person name="Sun Y."/>
            <person name="Zhan W."/>
            <person name="Jiang J.F."/>
            <person name="Wang Q."/>
            <person name="Zhang B."/>
            <person name="Ji P."/>
            <person name="Bell-Sakyi L."/>
            <person name="Cui X.M."/>
            <person name="Yuan T.T."/>
            <person name="Jiang B.G."/>
            <person name="Yang W.F."/>
            <person name="Lam T.T."/>
            <person name="Chang Q.C."/>
            <person name="Ding S.J."/>
            <person name="Wang X.J."/>
            <person name="Zhu J.G."/>
            <person name="Ruan X.D."/>
            <person name="Zhao L."/>
            <person name="Wei J.T."/>
            <person name="Ye R.Z."/>
            <person name="Que T.C."/>
            <person name="Du C.H."/>
            <person name="Zhou Y.H."/>
            <person name="Cheng J.X."/>
            <person name="Dai P.F."/>
            <person name="Guo W.B."/>
            <person name="Han X.H."/>
            <person name="Huang E.J."/>
            <person name="Li L.F."/>
            <person name="Wei W."/>
            <person name="Gao Y.C."/>
            <person name="Liu J.Z."/>
            <person name="Shao H.Z."/>
            <person name="Wang X."/>
            <person name="Wang C.C."/>
            <person name="Yang T.C."/>
            <person name="Huo Q.B."/>
            <person name="Li W."/>
            <person name="Chen H.Y."/>
            <person name="Chen S.E."/>
            <person name="Zhou L.G."/>
            <person name="Ni X.B."/>
            <person name="Tian J.H."/>
            <person name="Sheng Y."/>
            <person name="Liu T."/>
            <person name="Pan Y.S."/>
            <person name="Xia L.Y."/>
            <person name="Li J."/>
            <person name="Zhao F."/>
            <person name="Cao W.C."/>
        </authorList>
    </citation>
    <scope>NUCLEOTIDE SEQUENCE [LARGE SCALE GENOMIC DNA]</scope>
    <source>
        <strain evidence="2">HaeL-2018</strain>
    </source>
</reference>
<proteinExistence type="predicted"/>
<dbReference type="Proteomes" id="UP000821853">
    <property type="component" value="Chromosome 1"/>
</dbReference>
<feature type="region of interest" description="Disordered" evidence="1">
    <location>
        <begin position="97"/>
        <end position="136"/>
    </location>
</feature>
<gene>
    <name evidence="2" type="ORF">HPB48_014129</name>
</gene>
<evidence type="ECO:0000313" key="2">
    <source>
        <dbReference type="EMBL" id="KAH9363089.1"/>
    </source>
</evidence>